<dbReference type="Proteomes" id="UP001055879">
    <property type="component" value="Linkage Group LG16"/>
</dbReference>
<gene>
    <name evidence="1" type="ORF">L6452_41403</name>
</gene>
<proteinExistence type="predicted"/>
<reference evidence="2" key="1">
    <citation type="journal article" date="2022" name="Mol. Ecol. Resour.">
        <title>The genomes of chicory, endive, great burdock and yacon provide insights into Asteraceae palaeo-polyploidization history and plant inulin production.</title>
        <authorList>
            <person name="Fan W."/>
            <person name="Wang S."/>
            <person name="Wang H."/>
            <person name="Wang A."/>
            <person name="Jiang F."/>
            <person name="Liu H."/>
            <person name="Zhao H."/>
            <person name="Xu D."/>
            <person name="Zhang Y."/>
        </authorList>
    </citation>
    <scope>NUCLEOTIDE SEQUENCE [LARGE SCALE GENOMIC DNA]</scope>
    <source>
        <strain evidence="2">cv. Niubang</strain>
    </source>
</reference>
<name>A0ACB8XNY4_ARCLA</name>
<accession>A0ACB8XNY4</accession>
<organism evidence="1 2">
    <name type="scientific">Arctium lappa</name>
    <name type="common">Greater burdock</name>
    <name type="synonym">Lappa major</name>
    <dbReference type="NCBI Taxonomy" id="4217"/>
    <lineage>
        <taxon>Eukaryota</taxon>
        <taxon>Viridiplantae</taxon>
        <taxon>Streptophyta</taxon>
        <taxon>Embryophyta</taxon>
        <taxon>Tracheophyta</taxon>
        <taxon>Spermatophyta</taxon>
        <taxon>Magnoliopsida</taxon>
        <taxon>eudicotyledons</taxon>
        <taxon>Gunneridae</taxon>
        <taxon>Pentapetalae</taxon>
        <taxon>asterids</taxon>
        <taxon>campanulids</taxon>
        <taxon>Asterales</taxon>
        <taxon>Asteraceae</taxon>
        <taxon>Carduoideae</taxon>
        <taxon>Cardueae</taxon>
        <taxon>Arctiinae</taxon>
        <taxon>Arctium</taxon>
    </lineage>
</organism>
<dbReference type="EMBL" id="CM042062">
    <property type="protein sequence ID" value="KAI3669922.1"/>
    <property type="molecule type" value="Genomic_DNA"/>
</dbReference>
<comment type="caution">
    <text evidence="1">The sequence shown here is derived from an EMBL/GenBank/DDBJ whole genome shotgun (WGS) entry which is preliminary data.</text>
</comment>
<evidence type="ECO:0000313" key="1">
    <source>
        <dbReference type="EMBL" id="KAI3669922.1"/>
    </source>
</evidence>
<sequence>MLHQVFHTSNVERMILSTPPARVPELIECLVYEADQRLRHPVRGCTRALDQLGDTSRRCREDHPLDIRGVKHLVEHPELLHACALDQLGDTSWRCREDHPLDIRGVKHLVEHPELLHACVC</sequence>
<evidence type="ECO:0000313" key="2">
    <source>
        <dbReference type="Proteomes" id="UP001055879"/>
    </source>
</evidence>
<protein>
    <submittedName>
        <fullName evidence="1">Uncharacterized protein</fullName>
    </submittedName>
</protein>
<reference evidence="1 2" key="2">
    <citation type="journal article" date="2022" name="Mol. Ecol. Resour.">
        <title>The genomes of chicory, endive, great burdock and yacon provide insights into Asteraceae paleo-polyploidization history and plant inulin production.</title>
        <authorList>
            <person name="Fan W."/>
            <person name="Wang S."/>
            <person name="Wang H."/>
            <person name="Wang A."/>
            <person name="Jiang F."/>
            <person name="Liu H."/>
            <person name="Zhao H."/>
            <person name="Xu D."/>
            <person name="Zhang Y."/>
        </authorList>
    </citation>
    <scope>NUCLEOTIDE SEQUENCE [LARGE SCALE GENOMIC DNA]</scope>
    <source>
        <strain evidence="2">cv. Niubang</strain>
    </source>
</reference>
<keyword evidence="2" id="KW-1185">Reference proteome</keyword>